<organism evidence="2">
    <name type="scientific">marine sediment metagenome</name>
    <dbReference type="NCBI Taxonomy" id="412755"/>
    <lineage>
        <taxon>unclassified sequences</taxon>
        <taxon>metagenomes</taxon>
        <taxon>ecological metagenomes</taxon>
    </lineage>
</organism>
<dbReference type="EMBL" id="LAZR01000031">
    <property type="protein sequence ID" value="KKO02310.1"/>
    <property type="molecule type" value="Genomic_DNA"/>
</dbReference>
<dbReference type="AlphaFoldDB" id="A0A0F9VE63"/>
<keyword evidence="1" id="KW-0472">Membrane</keyword>
<feature type="transmembrane region" description="Helical" evidence="1">
    <location>
        <begin position="22"/>
        <end position="39"/>
    </location>
</feature>
<keyword evidence="1" id="KW-0812">Transmembrane</keyword>
<evidence type="ECO:0000313" key="2">
    <source>
        <dbReference type="EMBL" id="KKO02310.1"/>
    </source>
</evidence>
<name>A0A0F9VE63_9ZZZZ</name>
<accession>A0A0F9VE63</accession>
<comment type="caution">
    <text evidence="2">The sequence shown here is derived from an EMBL/GenBank/DDBJ whole genome shotgun (WGS) entry which is preliminary data.</text>
</comment>
<evidence type="ECO:0000256" key="1">
    <source>
        <dbReference type="SAM" id="Phobius"/>
    </source>
</evidence>
<gene>
    <name evidence="2" type="ORF">LCGC14_0107250</name>
</gene>
<sequence length="49" mass="5310">MHQFGAFVFSNKTSVLTAARKLFIYLSLLFLGAFIDLASGNSKKSIAAN</sequence>
<reference evidence="2" key="1">
    <citation type="journal article" date="2015" name="Nature">
        <title>Complex archaea that bridge the gap between prokaryotes and eukaryotes.</title>
        <authorList>
            <person name="Spang A."/>
            <person name="Saw J.H."/>
            <person name="Jorgensen S.L."/>
            <person name="Zaremba-Niedzwiedzka K."/>
            <person name="Martijn J."/>
            <person name="Lind A.E."/>
            <person name="van Eijk R."/>
            <person name="Schleper C."/>
            <person name="Guy L."/>
            <person name="Ettema T.J."/>
        </authorList>
    </citation>
    <scope>NUCLEOTIDE SEQUENCE</scope>
</reference>
<keyword evidence="1" id="KW-1133">Transmembrane helix</keyword>
<proteinExistence type="predicted"/>
<protein>
    <submittedName>
        <fullName evidence="2">Uncharacterized protein</fullName>
    </submittedName>
</protein>